<evidence type="ECO:0000256" key="14">
    <source>
        <dbReference type="SAM" id="MobiDB-lite"/>
    </source>
</evidence>
<protein>
    <recommendedName>
        <fullName evidence="4 13">Tetraacyldisaccharide 4'-kinase</fullName>
        <ecNumber evidence="3 13">2.7.1.130</ecNumber>
    </recommendedName>
    <alternativeName>
        <fullName evidence="12 13">Lipid A 4'-kinase</fullName>
    </alternativeName>
</protein>
<evidence type="ECO:0000256" key="7">
    <source>
        <dbReference type="ARBA" id="ARBA00022679"/>
    </source>
</evidence>
<keyword evidence="10 13" id="KW-0067">ATP-binding</keyword>
<feature type="compositionally biased region" description="Basic and acidic residues" evidence="14">
    <location>
        <begin position="408"/>
        <end position="438"/>
    </location>
</feature>
<feature type="compositionally biased region" description="Low complexity" evidence="14">
    <location>
        <begin position="394"/>
        <end position="406"/>
    </location>
</feature>
<evidence type="ECO:0000256" key="5">
    <source>
        <dbReference type="ARBA" id="ARBA00022516"/>
    </source>
</evidence>
<comment type="function">
    <text evidence="1 13">Transfers the gamma-phosphate of ATP to the 4'-position of a tetraacyldisaccharide 1-phosphate intermediate (termed DS-1-P) to form tetraacyldisaccharide 1,4'-bis-phosphate (lipid IVA).</text>
</comment>
<accession>A0A7C4QMU7</accession>
<dbReference type="AlphaFoldDB" id="A0A7C4QMU7"/>
<evidence type="ECO:0000256" key="4">
    <source>
        <dbReference type="ARBA" id="ARBA00016436"/>
    </source>
</evidence>
<dbReference type="SUPFAM" id="SSF52540">
    <property type="entry name" value="P-loop containing nucleoside triphosphate hydrolases"/>
    <property type="match status" value="1"/>
</dbReference>
<evidence type="ECO:0000256" key="6">
    <source>
        <dbReference type="ARBA" id="ARBA00022556"/>
    </source>
</evidence>
<name>A0A7C4QMU7_9PLAN</name>
<keyword evidence="8 13" id="KW-0547">Nucleotide-binding</keyword>
<evidence type="ECO:0000256" key="9">
    <source>
        <dbReference type="ARBA" id="ARBA00022777"/>
    </source>
</evidence>
<keyword evidence="9 13" id="KW-0418">Kinase</keyword>
<comment type="pathway">
    <text evidence="2 13">Glycolipid biosynthesis; lipid IV(A) biosynthesis; lipid IV(A) from (3R)-3-hydroxytetradecanoyl-[acyl-carrier-protein] and UDP-N-acetyl-alpha-D-glucosamine: step 6/6.</text>
</comment>
<keyword evidence="11 13" id="KW-0443">Lipid metabolism</keyword>
<evidence type="ECO:0000256" key="8">
    <source>
        <dbReference type="ARBA" id="ARBA00022741"/>
    </source>
</evidence>
<dbReference type="Pfam" id="PF02606">
    <property type="entry name" value="LpxK"/>
    <property type="match status" value="1"/>
</dbReference>
<dbReference type="InterPro" id="IPR003758">
    <property type="entry name" value="LpxK"/>
</dbReference>
<keyword evidence="6 13" id="KW-0441">Lipid A biosynthesis</keyword>
<evidence type="ECO:0000256" key="2">
    <source>
        <dbReference type="ARBA" id="ARBA00004870"/>
    </source>
</evidence>
<keyword evidence="5 13" id="KW-0444">Lipid biosynthesis</keyword>
<organism evidence="15">
    <name type="scientific">Schlesneria paludicola</name>
    <dbReference type="NCBI Taxonomy" id="360056"/>
    <lineage>
        <taxon>Bacteria</taxon>
        <taxon>Pseudomonadati</taxon>
        <taxon>Planctomycetota</taxon>
        <taxon>Planctomycetia</taxon>
        <taxon>Planctomycetales</taxon>
        <taxon>Planctomycetaceae</taxon>
        <taxon>Schlesneria</taxon>
    </lineage>
</organism>
<comment type="caution">
    <text evidence="15">The sequence shown here is derived from an EMBL/GenBank/DDBJ whole genome shotgun (WGS) entry which is preliminary data.</text>
</comment>
<dbReference type="NCBIfam" id="TIGR00682">
    <property type="entry name" value="lpxK"/>
    <property type="match status" value="1"/>
</dbReference>
<dbReference type="GO" id="GO:0005524">
    <property type="term" value="F:ATP binding"/>
    <property type="evidence" value="ECO:0007669"/>
    <property type="project" value="UniProtKB-UniRule"/>
</dbReference>
<dbReference type="GO" id="GO:0009245">
    <property type="term" value="P:lipid A biosynthetic process"/>
    <property type="evidence" value="ECO:0007669"/>
    <property type="project" value="UniProtKB-UniRule"/>
</dbReference>
<dbReference type="EMBL" id="DSVQ01000012">
    <property type="protein sequence ID" value="HGT38840.1"/>
    <property type="molecule type" value="Genomic_DNA"/>
</dbReference>
<proteinExistence type="inferred from homology"/>
<keyword evidence="7 13" id="KW-0808">Transferase</keyword>
<dbReference type="InterPro" id="IPR027417">
    <property type="entry name" value="P-loop_NTPase"/>
</dbReference>
<evidence type="ECO:0000256" key="1">
    <source>
        <dbReference type="ARBA" id="ARBA00002274"/>
    </source>
</evidence>
<evidence type="ECO:0000256" key="13">
    <source>
        <dbReference type="HAMAP-Rule" id="MF_00409"/>
    </source>
</evidence>
<evidence type="ECO:0000256" key="3">
    <source>
        <dbReference type="ARBA" id="ARBA00012071"/>
    </source>
</evidence>
<evidence type="ECO:0000256" key="12">
    <source>
        <dbReference type="ARBA" id="ARBA00029757"/>
    </source>
</evidence>
<evidence type="ECO:0000256" key="10">
    <source>
        <dbReference type="ARBA" id="ARBA00022840"/>
    </source>
</evidence>
<feature type="binding site" evidence="13">
    <location>
        <begin position="67"/>
        <end position="74"/>
    </location>
    <ligand>
        <name>ATP</name>
        <dbReference type="ChEBI" id="CHEBI:30616"/>
    </ligand>
</feature>
<sequence length="445" mass="48348">MLMDEPTLHDVLSGRRRGIGPALLRSALGCAAIAYGAAVVCRNAAFDLGMLRVRRLPVPVVSLGNVTTGGTGKTPVVAWLIRELRRQGYTPGLLSRGYRRLRAGDNDEARVLARQCPGVPHVQHPDRFRGGRRLLAENPPGSVKTSPGTVNVLVLDDGFQHRRLFRDVDLVLIDALRPWGYGRLLPRGLLREPLSALRRADLVILTRANLVPGERLDDLRRTIRAIRGGEPDGELAFVPTRLVNPRGEVWPLERLRDGESLGETPASFCGIGNPDGFTAALRAMGVDGPCREFPDHHHYTPADLQELEAWRRARRAPFLITTLKDLVKIPTDSEHIWALETDVAWLRGREGVLRSLRSALGAAPGVDVHATDGTVLSADGTVHSADGTTTHFEAGAATGLAAGGTTADDERGRTDERPRTDECGRADERGRTDERGTTDKLASAA</sequence>
<dbReference type="GO" id="GO:0009244">
    <property type="term" value="P:lipopolysaccharide core region biosynthetic process"/>
    <property type="evidence" value="ECO:0007669"/>
    <property type="project" value="TreeGrafter"/>
</dbReference>
<dbReference type="UniPathway" id="UPA00359">
    <property type="reaction ID" value="UER00482"/>
</dbReference>
<comment type="similarity">
    <text evidence="13">Belongs to the LpxK family.</text>
</comment>
<comment type="catalytic activity">
    <reaction evidence="13">
        <text>a lipid A disaccharide + ATP = a lipid IVA + ADP + H(+)</text>
        <dbReference type="Rhea" id="RHEA:67840"/>
        <dbReference type="ChEBI" id="CHEBI:15378"/>
        <dbReference type="ChEBI" id="CHEBI:30616"/>
        <dbReference type="ChEBI" id="CHEBI:176343"/>
        <dbReference type="ChEBI" id="CHEBI:176425"/>
        <dbReference type="ChEBI" id="CHEBI:456216"/>
        <dbReference type="EC" id="2.7.1.130"/>
    </reaction>
</comment>
<evidence type="ECO:0000256" key="11">
    <source>
        <dbReference type="ARBA" id="ARBA00023098"/>
    </source>
</evidence>
<dbReference type="PANTHER" id="PTHR42724:SF1">
    <property type="entry name" value="TETRAACYLDISACCHARIDE 4'-KINASE, MITOCHONDRIAL-RELATED"/>
    <property type="match status" value="1"/>
</dbReference>
<dbReference type="EC" id="2.7.1.130" evidence="3 13"/>
<feature type="region of interest" description="Disordered" evidence="14">
    <location>
        <begin position="392"/>
        <end position="445"/>
    </location>
</feature>
<evidence type="ECO:0000313" key="15">
    <source>
        <dbReference type="EMBL" id="HGT38840.1"/>
    </source>
</evidence>
<dbReference type="GO" id="GO:0009029">
    <property type="term" value="F:lipid-A 4'-kinase activity"/>
    <property type="evidence" value="ECO:0007669"/>
    <property type="project" value="UniProtKB-UniRule"/>
</dbReference>
<dbReference type="HAMAP" id="MF_00409">
    <property type="entry name" value="LpxK"/>
    <property type="match status" value="1"/>
</dbReference>
<dbReference type="PANTHER" id="PTHR42724">
    <property type="entry name" value="TETRAACYLDISACCHARIDE 4'-KINASE"/>
    <property type="match status" value="1"/>
</dbReference>
<reference evidence="15" key="1">
    <citation type="journal article" date="2020" name="mSystems">
        <title>Genome- and Community-Level Interaction Insights into Carbon Utilization and Element Cycling Functions of Hydrothermarchaeota in Hydrothermal Sediment.</title>
        <authorList>
            <person name="Zhou Z."/>
            <person name="Liu Y."/>
            <person name="Xu W."/>
            <person name="Pan J."/>
            <person name="Luo Z.H."/>
            <person name="Li M."/>
        </authorList>
    </citation>
    <scope>NUCLEOTIDE SEQUENCE [LARGE SCALE GENOMIC DNA]</scope>
    <source>
        <strain evidence="15">SpSt-508</strain>
    </source>
</reference>
<dbReference type="GO" id="GO:0005886">
    <property type="term" value="C:plasma membrane"/>
    <property type="evidence" value="ECO:0007669"/>
    <property type="project" value="TreeGrafter"/>
</dbReference>
<gene>
    <name evidence="13 15" type="primary">lpxK</name>
    <name evidence="15" type="ORF">ENS64_06190</name>
</gene>